<dbReference type="Pfam" id="PF00355">
    <property type="entry name" value="Rieske"/>
    <property type="match status" value="1"/>
</dbReference>
<dbReference type="EMBL" id="JAAGPU010000002">
    <property type="protein sequence ID" value="NEU03708.1"/>
    <property type="molecule type" value="Genomic_DNA"/>
</dbReference>
<dbReference type="SUPFAM" id="SSF50022">
    <property type="entry name" value="ISP domain"/>
    <property type="match status" value="1"/>
</dbReference>
<dbReference type="SUPFAM" id="SSF51905">
    <property type="entry name" value="FAD/NAD(P)-binding domain"/>
    <property type="match status" value="1"/>
</dbReference>
<dbReference type="GO" id="GO:0051537">
    <property type="term" value="F:2 iron, 2 sulfur cluster binding"/>
    <property type="evidence" value="ECO:0007669"/>
    <property type="project" value="UniProtKB-KW"/>
</dbReference>
<dbReference type="PANTHER" id="PTHR13847">
    <property type="entry name" value="SARCOSINE DEHYDROGENASE-RELATED"/>
    <property type="match status" value="1"/>
</dbReference>
<keyword evidence="5" id="KW-1015">Disulfide bond</keyword>
<dbReference type="InterPro" id="IPR005805">
    <property type="entry name" value="Rieske_Fe-S_prot_C"/>
</dbReference>
<keyword evidence="6" id="KW-1133">Transmembrane helix</keyword>
<reference evidence="8 9" key="1">
    <citation type="submission" date="2020-02" db="EMBL/GenBank/DDBJ databases">
        <title>Genome assembly of a novel Clostridium senegalense strain.</title>
        <authorList>
            <person name="Gupta T.B."/>
            <person name="Jauregui R."/>
            <person name="Maclean P."/>
            <person name="Nawarathana A."/>
            <person name="Brightwell G."/>
        </authorList>
    </citation>
    <scope>NUCLEOTIDE SEQUENCE [LARGE SCALE GENOMIC DNA]</scope>
    <source>
        <strain evidence="8 9">AGRFS4</strain>
    </source>
</reference>
<keyword evidence="1" id="KW-0001">2Fe-2S</keyword>
<evidence type="ECO:0000256" key="6">
    <source>
        <dbReference type="SAM" id="Phobius"/>
    </source>
</evidence>
<dbReference type="Pfam" id="PF01266">
    <property type="entry name" value="DAO"/>
    <property type="match status" value="1"/>
</dbReference>
<feature type="domain" description="Rieske" evidence="7">
    <location>
        <begin position="396"/>
        <end position="479"/>
    </location>
</feature>
<dbReference type="GO" id="GO:0004497">
    <property type="term" value="F:monooxygenase activity"/>
    <property type="evidence" value="ECO:0007669"/>
    <property type="project" value="UniProtKB-ARBA"/>
</dbReference>
<dbReference type="Gene3D" id="3.30.9.10">
    <property type="entry name" value="D-Amino Acid Oxidase, subunit A, domain 2"/>
    <property type="match status" value="1"/>
</dbReference>
<dbReference type="Gene3D" id="3.50.50.60">
    <property type="entry name" value="FAD/NAD(P)-binding domain"/>
    <property type="match status" value="1"/>
</dbReference>
<protein>
    <submittedName>
        <fullName evidence="8">FAD-dependent oxidoreductase</fullName>
    </submittedName>
</protein>
<keyword evidence="2" id="KW-0479">Metal-binding</keyword>
<dbReference type="InterPro" id="IPR036188">
    <property type="entry name" value="FAD/NAD-bd_sf"/>
</dbReference>
<dbReference type="PROSITE" id="PS51296">
    <property type="entry name" value="RIESKE"/>
    <property type="match status" value="1"/>
</dbReference>
<dbReference type="AlphaFoldDB" id="A0A6M0H0I1"/>
<evidence type="ECO:0000313" key="8">
    <source>
        <dbReference type="EMBL" id="NEU03708.1"/>
    </source>
</evidence>
<dbReference type="InterPro" id="IPR036922">
    <property type="entry name" value="Rieske_2Fe-2S_sf"/>
</dbReference>
<evidence type="ECO:0000256" key="4">
    <source>
        <dbReference type="ARBA" id="ARBA00023014"/>
    </source>
</evidence>
<dbReference type="GO" id="GO:0005737">
    <property type="term" value="C:cytoplasm"/>
    <property type="evidence" value="ECO:0007669"/>
    <property type="project" value="TreeGrafter"/>
</dbReference>
<dbReference type="PRINTS" id="PR00162">
    <property type="entry name" value="RIESKE"/>
</dbReference>
<dbReference type="RefSeq" id="WP_199869029.1">
    <property type="nucleotide sequence ID" value="NZ_JAAGPU010000002.1"/>
</dbReference>
<dbReference type="InterPro" id="IPR017941">
    <property type="entry name" value="Rieske_2Fe-2S"/>
</dbReference>
<accession>A0A6M0H0I1</accession>
<evidence type="ECO:0000256" key="1">
    <source>
        <dbReference type="ARBA" id="ARBA00022714"/>
    </source>
</evidence>
<comment type="caution">
    <text evidence="8">The sequence shown here is derived from an EMBL/GenBank/DDBJ whole genome shotgun (WGS) entry which is preliminary data.</text>
</comment>
<dbReference type="Proteomes" id="UP000481872">
    <property type="component" value="Unassembled WGS sequence"/>
</dbReference>
<evidence type="ECO:0000313" key="9">
    <source>
        <dbReference type="Proteomes" id="UP000481872"/>
    </source>
</evidence>
<organism evidence="8 9">
    <name type="scientific">Clostridium senegalense</name>
    <dbReference type="NCBI Taxonomy" id="1465809"/>
    <lineage>
        <taxon>Bacteria</taxon>
        <taxon>Bacillati</taxon>
        <taxon>Bacillota</taxon>
        <taxon>Clostridia</taxon>
        <taxon>Eubacteriales</taxon>
        <taxon>Clostridiaceae</taxon>
        <taxon>Clostridium</taxon>
    </lineage>
</organism>
<dbReference type="InterPro" id="IPR006076">
    <property type="entry name" value="FAD-dep_OxRdtase"/>
</dbReference>
<dbReference type="GO" id="GO:0016705">
    <property type="term" value="F:oxidoreductase activity, acting on paired donors, with incorporation or reduction of molecular oxygen"/>
    <property type="evidence" value="ECO:0007669"/>
    <property type="project" value="UniProtKB-ARBA"/>
</dbReference>
<evidence type="ECO:0000256" key="2">
    <source>
        <dbReference type="ARBA" id="ARBA00022723"/>
    </source>
</evidence>
<evidence type="ECO:0000259" key="7">
    <source>
        <dbReference type="PROSITE" id="PS51296"/>
    </source>
</evidence>
<keyword evidence="6" id="KW-0472">Membrane</keyword>
<dbReference type="GO" id="GO:0046872">
    <property type="term" value="F:metal ion binding"/>
    <property type="evidence" value="ECO:0007669"/>
    <property type="project" value="UniProtKB-KW"/>
</dbReference>
<keyword evidence="6" id="KW-0812">Transmembrane</keyword>
<keyword evidence="9" id="KW-1185">Reference proteome</keyword>
<proteinExistence type="predicted"/>
<evidence type="ECO:0000256" key="3">
    <source>
        <dbReference type="ARBA" id="ARBA00023004"/>
    </source>
</evidence>
<keyword evidence="3" id="KW-0408">Iron</keyword>
<dbReference type="PANTHER" id="PTHR13847:SF274">
    <property type="entry name" value="RIESKE 2FE-2S IRON-SULFUR PROTEIN YHFW-RELATED"/>
    <property type="match status" value="1"/>
</dbReference>
<evidence type="ECO:0000256" key="5">
    <source>
        <dbReference type="ARBA" id="ARBA00023157"/>
    </source>
</evidence>
<name>A0A6M0H0I1_9CLOT</name>
<dbReference type="GO" id="GO:0016020">
    <property type="term" value="C:membrane"/>
    <property type="evidence" value="ECO:0007669"/>
    <property type="project" value="InterPro"/>
</dbReference>
<sequence>MKSVWSESCKFKRREVLDKDIKTDILIIGAGIAGILTAYMLKQEGRDVVLIDAAEVVSGNTKNTTAKITSQHRLIYNKLISEFGEEKAKQYAKANELAIKRYKEIIEERKIDCDFEEKSAYAYSLNEIDGLKEEVEAANKLGINAEFVEETKLPFKVDGTIKFNNQAQFNPLKFLKDISKDLIIYENTRALEIKENLVITNRGDITANNIVVATHYPIMNVPGYYFLKMHQERSYVLALENANYVDGMYIDINKDGYSFRNYKDLLLLGGIGQRTGENEIGGSYDELRRIAKELYPESKEKYHWSAQDCITVDGIPYIGRYSDETPNIYVATGFNKWGMTSSMVSAMIISDMILEKENDFSEIFSPKRFDLLSSINNITKDIGETAKNFIAQKIYIPSSRIEHIKNGHAGIVEYNGEKVGVYKNNDGKEFVVSTKCAHLGCQLHWNADELTWDCPCHGSRFDYKGRLIGSPATKNLVDD</sequence>
<keyword evidence="4" id="KW-0411">Iron-sulfur</keyword>
<dbReference type="Gene3D" id="2.102.10.10">
    <property type="entry name" value="Rieske [2Fe-2S] iron-sulphur domain"/>
    <property type="match status" value="1"/>
</dbReference>
<gene>
    <name evidence="8" type="ORF">G3M99_02320</name>
</gene>
<feature type="transmembrane region" description="Helical" evidence="6">
    <location>
        <begin position="21"/>
        <end position="41"/>
    </location>
</feature>